<feature type="non-terminal residue" evidence="2">
    <location>
        <position position="485"/>
    </location>
</feature>
<gene>
    <name evidence="2" type="ORF">ALEPTO_LOCUS2169</name>
</gene>
<dbReference type="EMBL" id="CAJVPS010000296">
    <property type="protein sequence ID" value="CAG8474385.1"/>
    <property type="molecule type" value="Genomic_DNA"/>
</dbReference>
<accession>A0A9N8Z5A7</accession>
<proteinExistence type="predicted"/>
<evidence type="ECO:0000313" key="3">
    <source>
        <dbReference type="Proteomes" id="UP000789508"/>
    </source>
</evidence>
<dbReference type="OrthoDB" id="2383523at2759"/>
<comment type="caution">
    <text evidence="2">The sequence shown here is derived from an EMBL/GenBank/DDBJ whole genome shotgun (WGS) entry which is preliminary data.</text>
</comment>
<keyword evidence="3" id="KW-1185">Reference proteome</keyword>
<evidence type="ECO:0000313" key="2">
    <source>
        <dbReference type="EMBL" id="CAG8474385.1"/>
    </source>
</evidence>
<keyword evidence="1" id="KW-0175">Coiled coil</keyword>
<organism evidence="2 3">
    <name type="scientific">Ambispora leptoticha</name>
    <dbReference type="NCBI Taxonomy" id="144679"/>
    <lineage>
        <taxon>Eukaryota</taxon>
        <taxon>Fungi</taxon>
        <taxon>Fungi incertae sedis</taxon>
        <taxon>Mucoromycota</taxon>
        <taxon>Glomeromycotina</taxon>
        <taxon>Glomeromycetes</taxon>
        <taxon>Archaeosporales</taxon>
        <taxon>Ambisporaceae</taxon>
        <taxon>Ambispora</taxon>
    </lineage>
</organism>
<name>A0A9N8Z5A7_9GLOM</name>
<dbReference type="AlphaFoldDB" id="A0A9N8Z5A7"/>
<protein>
    <submittedName>
        <fullName evidence="2">1404_t:CDS:1</fullName>
    </submittedName>
</protein>
<reference evidence="2" key="1">
    <citation type="submission" date="2021-06" db="EMBL/GenBank/DDBJ databases">
        <authorList>
            <person name="Kallberg Y."/>
            <person name="Tangrot J."/>
            <person name="Rosling A."/>
        </authorList>
    </citation>
    <scope>NUCLEOTIDE SEQUENCE</scope>
    <source>
        <strain evidence="2">FL130A</strain>
    </source>
</reference>
<feature type="coiled-coil region" evidence="1">
    <location>
        <begin position="233"/>
        <end position="304"/>
    </location>
</feature>
<dbReference type="Proteomes" id="UP000789508">
    <property type="component" value="Unassembled WGS sequence"/>
</dbReference>
<sequence>SNPIIKLPERSDKQRQHSVGCNKLQIRVKQNREQLESFKTKIVHKKSCAPNPYKIKFDPLDRLFQASNKIAFLNFRQSYGHVNALLDQNVGQTCIRDAATHERRLFTTVDDGLPKFNERPTFEPPTPLRAPGPLTVDKLIRGANVLAQICDLEDVKSYISKLYQRHEEITSSIDSLESIGKKQKLDLERIRGLQQNIESRDNLINSNQQLDSASFAEEIQYEQREILALESLIEEHNEMLGLLESKLQNEKQLFRESEENDSSYRTDSLIFSESLDSIEQLQKLSQLREQLESKHEILQQLDAQLIGTSESPTYEGVEEGEFGRLKLKYESILTKADASFSNQNSEQLNRIQHVMSTAVGTLQQLLEVRERYELLNFDLDLIREINSTLVDHVAEFQGENHLPELLDNIPTPQIILSAIILQIIRDEGGELPLTELKDRIGNLARQREMTEFEGINALYTLVANRLITIDRSEKTNPVRANIWSI</sequence>
<evidence type="ECO:0000256" key="1">
    <source>
        <dbReference type="SAM" id="Coils"/>
    </source>
</evidence>